<organism evidence="3 4">
    <name type="scientific">Sphingomonas brevis</name>
    <dbReference type="NCBI Taxonomy" id="2908206"/>
    <lineage>
        <taxon>Bacteria</taxon>
        <taxon>Pseudomonadati</taxon>
        <taxon>Pseudomonadota</taxon>
        <taxon>Alphaproteobacteria</taxon>
        <taxon>Sphingomonadales</taxon>
        <taxon>Sphingomonadaceae</taxon>
        <taxon>Sphingomonas</taxon>
    </lineage>
</organism>
<sequence length="1090" mass="116043">MSPGNDDRPIERVERAMEHEGLVQHVYVHDRKGWHWAWRLTKLGLLFFLVLFILAALIIWIWRKPIADDYIRGELEKRGVQASYTIDKVGFRTQQVSNLVIGDPARPDLTVRRAIIEIDVKWTGSVKPYRIVARGVRLKGKLLPSGKVSWGQVDKMLPAPSGKPFRLPDLTVDLKDATVALTTPYGVMGFAVEGRGNLSGGFAGKLAASSPGLALGACRLGRFRGLVDIGVTARRPQIRGPIGSEGLNCPASNLRLVQPRMEIDSSFAEGLDSFRGRGRLGMASFNAGENGLAGINSNLSFAGTPREILGRINLAARQARLDRIVAGRTRFDGRYKLDSRHGAITVLGNYSANTVRVEQSLFAILTAPLASMEGTPLGPVGGAISRAIRAAAGRFDVDGSLRLINQPGGGGIRIEAASGVAPTGARVAVSGGDGVTYYWPANRLRLDGNFAVQGGGLPTSRIVLRQPRSGAPMNGYADIAPYAAGGARVTLGTIRFAGRPDGWTEVSTVALLDGPISNGRVAGLRVPISGRFGNGGALRFGEACIDTRFASLTMSSLVLGPTRLPLCPVNGALLQRAPGGSVKVAAVTRDVHLNGRLGQSPFALTAGEVRLPDIKAFAASRVAVRMGHSDAPVLINAREVRGNSSGTGTGGTFAGADAIIGKVPLLLSDAAGKWNVRGGDLDLTGGLTVSDRADPPKFYPLRSDNMHFTLANSRINATGTLKHPDSGTRISEVTITHNLASGDGNALLDVPGIVFGNALQPEEITRLTQGVIALVNGRFSGQGRINWNGSGELTSTGDFTAHDMDLAASFGPVTGMNGTIHFTDLLGMVTAPGQVMALKTVNPGILVEDGEIRYQLLPDQLVKIERGEWPFMGGRLILQETILNFGRPTPKRLTFVVVGLDAKTFVDSMGFAEISATGTFDGVLPMIFDDAGGRVVGGRLDSREGGGTLAYNGVVNRANLGTMGGLAFDALRDLRFHSMIIRLDGYLDGEFATRLTIQGVGLGNTSTQRLIRSLNSIPLNFNVTIKGPFRALIATAKSFRDPTEVIEPALPRPLDEVPGITVETRRREESQEQTQGPVEQKVTPNPTNQQ</sequence>
<evidence type="ECO:0000256" key="2">
    <source>
        <dbReference type="SAM" id="Phobius"/>
    </source>
</evidence>
<evidence type="ECO:0000256" key="1">
    <source>
        <dbReference type="SAM" id="MobiDB-lite"/>
    </source>
</evidence>
<keyword evidence="2" id="KW-0812">Transmembrane</keyword>
<keyword evidence="2" id="KW-1133">Transmembrane helix</keyword>
<gene>
    <name evidence="3" type="ORF">LZ518_06200</name>
</gene>
<proteinExistence type="predicted"/>
<dbReference type="Proteomes" id="UP001165383">
    <property type="component" value="Unassembled WGS sequence"/>
</dbReference>
<keyword evidence="4" id="KW-1185">Reference proteome</keyword>
<feature type="transmembrane region" description="Helical" evidence="2">
    <location>
        <begin position="43"/>
        <end position="62"/>
    </location>
</feature>
<dbReference type="EMBL" id="JAMGBB010000001">
    <property type="protein sequence ID" value="MCL6740723.1"/>
    <property type="molecule type" value="Genomic_DNA"/>
</dbReference>
<feature type="region of interest" description="Disordered" evidence="1">
    <location>
        <begin position="1049"/>
        <end position="1090"/>
    </location>
</feature>
<dbReference type="RefSeq" id="WP_249915143.1">
    <property type="nucleotide sequence ID" value="NZ_JAMGBB010000001.1"/>
</dbReference>
<name>A0ABT0S8L8_9SPHN</name>
<accession>A0ABT0S8L8</accession>
<keyword evidence="2" id="KW-0472">Membrane</keyword>
<reference evidence="3" key="1">
    <citation type="submission" date="2022-05" db="EMBL/GenBank/DDBJ databases">
        <authorList>
            <person name="Jo J.-H."/>
            <person name="Im W.-T."/>
        </authorList>
    </citation>
    <scope>NUCLEOTIDE SEQUENCE</scope>
    <source>
        <strain evidence="3">RB56-2</strain>
    </source>
</reference>
<comment type="caution">
    <text evidence="3">The sequence shown here is derived from an EMBL/GenBank/DDBJ whole genome shotgun (WGS) entry which is preliminary data.</text>
</comment>
<evidence type="ECO:0000313" key="3">
    <source>
        <dbReference type="EMBL" id="MCL6740723.1"/>
    </source>
</evidence>
<evidence type="ECO:0000313" key="4">
    <source>
        <dbReference type="Proteomes" id="UP001165383"/>
    </source>
</evidence>
<protein>
    <submittedName>
        <fullName evidence="3">YdbH domain-containing protein</fullName>
    </submittedName>
</protein>
<dbReference type="Pfam" id="PF11739">
    <property type="entry name" value="YdbH-like"/>
    <property type="match status" value="1"/>
</dbReference>
<dbReference type="InterPro" id="IPR021730">
    <property type="entry name" value="YdbH"/>
</dbReference>